<evidence type="ECO:0000259" key="8">
    <source>
        <dbReference type="PROSITE" id="PS50110"/>
    </source>
</evidence>
<keyword evidence="11" id="KW-1185">Reference proteome</keyword>
<dbReference type="InterPro" id="IPR011006">
    <property type="entry name" value="CheY-like_superfamily"/>
</dbReference>
<dbReference type="Gene3D" id="6.10.250.690">
    <property type="match status" value="1"/>
</dbReference>
<evidence type="ECO:0000256" key="7">
    <source>
        <dbReference type="PROSITE-ProRule" id="PRU01091"/>
    </source>
</evidence>
<feature type="domain" description="Response regulatory" evidence="8">
    <location>
        <begin position="4"/>
        <end position="118"/>
    </location>
</feature>
<dbReference type="SMART" id="SM00448">
    <property type="entry name" value="REC"/>
    <property type="match status" value="1"/>
</dbReference>
<dbReference type="InterPro" id="IPR001789">
    <property type="entry name" value="Sig_transdc_resp-reg_receiver"/>
</dbReference>
<dbReference type="AlphaFoldDB" id="A0A1C6RUL2"/>
<evidence type="ECO:0000256" key="5">
    <source>
        <dbReference type="ARBA" id="ARBA00023163"/>
    </source>
</evidence>
<dbReference type="EMBL" id="FMHV01000002">
    <property type="protein sequence ID" value="SCL20897.1"/>
    <property type="molecule type" value="Genomic_DNA"/>
</dbReference>
<dbReference type="GO" id="GO:0000156">
    <property type="term" value="F:phosphorelay response regulator activity"/>
    <property type="evidence" value="ECO:0007669"/>
    <property type="project" value="TreeGrafter"/>
</dbReference>
<dbReference type="GO" id="GO:0000976">
    <property type="term" value="F:transcription cis-regulatory region binding"/>
    <property type="evidence" value="ECO:0007669"/>
    <property type="project" value="TreeGrafter"/>
</dbReference>
<evidence type="ECO:0000256" key="4">
    <source>
        <dbReference type="ARBA" id="ARBA00023125"/>
    </source>
</evidence>
<gene>
    <name evidence="10" type="ORF">GA0070624_2154</name>
</gene>
<dbReference type="PROSITE" id="PS51755">
    <property type="entry name" value="OMPR_PHOB"/>
    <property type="match status" value="1"/>
</dbReference>
<evidence type="ECO:0000313" key="11">
    <source>
        <dbReference type="Proteomes" id="UP000199413"/>
    </source>
</evidence>
<dbReference type="PROSITE" id="PS50110">
    <property type="entry name" value="RESPONSE_REGULATORY"/>
    <property type="match status" value="1"/>
</dbReference>
<dbReference type="GO" id="GO:0032993">
    <property type="term" value="C:protein-DNA complex"/>
    <property type="evidence" value="ECO:0007669"/>
    <property type="project" value="TreeGrafter"/>
</dbReference>
<keyword evidence="3" id="KW-0805">Transcription regulation</keyword>
<evidence type="ECO:0000313" key="10">
    <source>
        <dbReference type="EMBL" id="SCL20897.1"/>
    </source>
</evidence>
<feature type="modified residue" description="4-aspartylphosphate" evidence="6">
    <location>
        <position position="53"/>
    </location>
</feature>
<name>A0A1C6RUL2_9ACTN</name>
<dbReference type="SUPFAM" id="SSF46894">
    <property type="entry name" value="C-terminal effector domain of the bipartite response regulators"/>
    <property type="match status" value="1"/>
</dbReference>
<dbReference type="InterPro" id="IPR036388">
    <property type="entry name" value="WH-like_DNA-bd_sf"/>
</dbReference>
<evidence type="ECO:0000256" key="2">
    <source>
        <dbReference type="ARBA" id="ARBA00023012"/>
    </source>
</evidence>
<dbReference type="RefSeq" id="WP_091339667.1">
    <property type="nucleotide sequence ID" value="NZ_FMHV01000002.1"/>
</dbReference>
<keyword evidence="1 6" id="KW-0597">Phosphoprotein</keyword>
<dbReference type="SMART" id="SM00862">
    <property type="entry name" value="Trans_reg_C"/>
    <property type="match status" value="1"/>
</dbReference>
<accession>A0A1C6RUL2</accession>
<dbReference type="Gene3D" id="3.40.50.2300">
    <property type="match status" value="1"/>
</dbReference>
<dbReference type="FunFam" id="3.40.50.2300:FF:000001">
    <property type="entry name" value="DNA-binding response regulator PhoB"/>
    <property type="match status" value="1"/>
</dbReference>
<dbReference type="Gene3D" id="1.10.10.10">
    <property type="entry name" value="Winged helix-like DNA-binding domain superfamily/Winged helix DNA-binding domain"/>
    <property type="match status" value="1"/>
</dbReference>
<dbReference type="OrthoDB" id="3231823at2"/>
<dbReference type="CDD" id="cd00383">
    <property type="entry name" value="trans_reg_C"/>
    <property type="match status" value="1"/>
</dbReference>
<keyword evidence="5" id="KW-0804">Transcription</keyword>
<dbReference type="CDD" id="cd17574">
    <property type="entry name" value="REC_OmpR"/>
    <property type="match status" value="1"/>
</dbReference>
<organism evidence="10 11">
    <name type="scientific">Micromonospora rhizosphaerae</name>
    <dbReference type="NCBI Taxonomy" id="568872"/>
    <lineage>
        <taxon>Bacteria</taxon>
        <taxon>Bacillati</taxon>
        <taxon>Actinomycetota</taxon>
        <taxon>Actinomycetes</taxon>
        <taxon>Micromonosporales</taxon>
        <taxon>Micromonosporaceae</taxon>
        <taxon>Micromonospora</taxon>
    </lineage>
</organism>
<dbReference type="InterPro" id="IPR016032">
    <property type="entry name" value="Sig_transdc_resp-reg_C-effctor"/>
</dbReference>
<evidence type="ECO:0000256" key="3">
    <source>
        <dbReference type="ARBA" id="ARBA00023015"/>
    </source>
</evidence>
<dbReference type="Pfam" id="PF00486">
    <property type="entry name" value="Trans_reg_C"/>
    <property type="match status" value="1"/>
</dbReference>
<dbReference type="Proteomes" id="UP000199413">
    <property type="component" value="Unassembled WGS sequence"/>
</dbReference>
<proteinExistence type="predicted"/>
<reference evidence="11" key="1">
    <citation type="submission" date="2016-06" db="EMBL/GenBank/DDBJ databases">
        <authorList>
            <person name="Varghese N."/>
            <person name="Submissions Spin"/>
        </authorList>
    </citation>
    <scope>NUCLEOTIDE SEQUENCE [LARGE SCALE GENOMIC DNA]</scope>
    <source>
        <strain evidence="11">DSM 45431</strain>
    </source>
</reference>
<dbReference type="FunFam" id="1.10.10.10:FF:000018">
    <property type="entry name" value="DNA-binding response regulator ResD"/>
    <property type="match status" value="1"/>
</dbReference>
<evidence type="ECO:0000256" key="6">
    <source>
        <dbReference type="PROSITE-ProRule" id="PRU00169"/>
    </source>
</evidence>
<dbReference type="GO" id="GO:0006355">
    <property type="term" value="P:regulation of DNA-templated transcription"/>
    <property type="evidence" value="ECO:0007669"/>
    <property type="project" value="InterPro"/>
</dbReference>
<evidence type="ECO:0000256" key="1">
    <source>
        <dbReference type="ARBA" id="ARBA00022553"/>
    </source>
</evidence>
<dbReference type="SUPFAM" id="SSF52172">
    <property type="entry name" value="CheY-like"/>
    <property type="match status" value="1"/>
</dbReference>
<dbReference type="InterPro" id="IPR001867">
    <property type="entry name" value="OmpR/PhoB-type_DNA-bd"/>
</dbReference>
<protein>
    <submittedName>
        <fullName evidence="10">DNA-binding response regulator, OmpR family, contains REC and winged-helix (WHTH) domain</fullName>
    </submittedName>
</protein>
<feature type="DNA-binding region" description="OmpR/PhoB-type" evidence="7">
    <location>
        <begin position="130"/>
        <end position="228"/>
    </location>
</feature>
<dbReference type="PANTHER" id="PTHR48111">
    <property type="entry name" value="REGULATOR OF RPOS"/>
    <property type="match status" value="1"/>
</dbReference>
<sequence length="231" mass="25773">MAQRVLVVDDDRTVSDVVCRYLEHAGYEVSHVGDGAAALAAVARQPPHLVVLDLMLPVLDGLAVCRRLRERPDGVPIIMLTARGDEADRILGLQLGADDYLSKPFSPRELVLRVRSVLRRAGGEPFGAVPEVLADDGLELETGPRVARLHGRELTLTLREFDLLAHLMRHPARAFRRAELLDRVWGWSFGDQSTVTVHVRRLREKIEADPANPRRIVTVWGVGYRYEPADA</sequence>
<feature type="domain" description="OmpR/PhoB-type" evidence="9">
    <location>
        <begin position="130"/>
        <end position="228"/>
    </location>
</feature>
<dbReference type="GO" id="GO:0005829">
    <property type="term" value="C:cytosol"/>
    <property type="evidence" value="ECO:0007669"/>
    <property type="project" value="TreeGrafter"/>
</dbReference>
<dbReference type="STRING" id="568872.GA0070624_2154"/>
<keyword evidence="2" id="KW-0902">Two-component regulatory system</keyword>
<dbReference type="InterPro" id="IPR039420">
    <property type="entry name" value="WalR-like"/>
</dbReference>
<keyword evidence="4 7" id="KW-0238">DNA-binding</keyword>
<evidence type="ECO:0000259" key="9">
    <source>
        <dbReference type="PROSITE" id="PS51755"/>
    </source>
</evidence>
<dbReference type="PANTHER" id="PTHR48111:SF4">
    <property type="entry name" value="DNA-BINDING DUAL TRANSCRIPTIONAL REGULATOR OMPR"/>
    <property type="match status" value="1"/>
</dbReference>
<dbReference type="Pfam" id="PF00072">
    <property type="entry name" value="Response_reg"/>
    <property type="match status" value="1"/>
</dbReference>